<dbReference type="PRINTS" id="PR00800">
    <property type="entry name" value="YHDCRBOXLASE"/>
</dbReference>
<keyword evidence="8" id="KW-1185">Reference proteome</keyword>
<comment type="similarity">
    <text evidence="2 6">Belongs to the group II decarboxylase family.</text>
</comment>
<keyword evidence="5 6" id="KW-0456">Lyase</keyword>
<dbReference type="RefSeq" id="WP_345937723.1">
    <property type="nucleotide sequence ID" value="NZ_JBBKTW010000005.1"/>
</dbReference>
<dbReference type="SUPFAM" id="SSF53383">
    <property type="entry name" value="PLP-dependent transferases"/>
    <property type="match status" value="1"/>
</dbReference>
<protein>
    <submittedName>
        <fullName evidence="7">Pyridoxal-dependent decarboxylase</fullName>
    </submittedName>
</protein>
<dbReference type="InterPro" id="IPR015421">
    <property type="entry name" value="PyrdxlP-dep_Trfase_major"/>
</dbReference>
<evidence type="ECO:0000256" key="3">
    <source>
        <dbReference type="ARBA" id="ARBA00022793"/>
    </source>
</evidence>
<dbReference type="Pfam" id="PF00282">
    <property type="entry name" value="Pyridoxal_deC"/>
    <property type="match status" value="1"/>
</dbReference>
<keyword evidence="4 6" id="KW-0663">Pyridoxal phosphate</keyword>
<dbReference type="Proteomes" id="UP001413721">
    <property type="component" value="Unassembled WGS sequence"/>
</dbReference>
<dbReference type="InterPro" id="IPR010977">
    <property type="entry name" value="Aromatic_deC"/>
</dbReference>
<keyword evidence="3" id="KW-0210">Decarboxylase</keyword>
<dbReference type="InterPro" id="IPR015422">
    <property type="entry name" value="PyrdxlP-dep_Trfase_small"/>
</dbReference>
<reference evidence="7 8" key="1">
    <citation type="submission" date="2024-03" db="EMBL/GenBank/DDBJ databases">
        <title>High-quality draft genome sequencing of Tistrella sp. BH-R2-4.</title>
        <authorList>
            <person name="Dong C."/>
        </authorList>
    </citation>
    <scope>NUCLEOTIDE SEQUENCE [LARGE SCALE GENOMIC DNA]</scope>
    <source>
        <strain evidence="7 8">BH-R2-4</strain>
    </source>
</reference>
<dbReference type="InterPro" id="IPR015424">
    <property type="entry name" value="PyrdxlP-dep_Trfase"/>
</dbReference>
<gene>
    <name evidence="7" type="ORF">WG926_15700</name>
</gene>
<evidence type="ECO:0000313" key="7">
    <source>
        <dbReference type="EMBL" id="MEN2989761.1"/>
    </source>
</evidence>
<sequence>MTPDIPDASSLDPTDWPAFRRLAHRMIDDVIDGMEAIRDRPAWQPVPKVVRQSFEEPLPRTARPLPEVYEQVLQTILPYPRGNVHPRYWGWVNGSGLPVAMLAEFLAAAMNSSVGAFETAPTMVEAQVLRWLKDMLDWPADSSAVLTSGCSMSNLIALTVARNARGDDVRRKGVAGSGRPTFYGSSETHSSIQKAIEILGLGAASFRRVPVDDERRIRVDVLAEMIAGDRAAGLKPVCVIGNAGTVLTGAVDPLDRVADFCAAEDLWFHVDGAFGALAWIVPGLKPLLAGLERADSLAFDLHKWMYLPYAVACVFVRDDAAHHAAFAMAPSYLSRLPAGPASYPVSFPDRSIELTRPFRALKVWMALQTHGLDAFAAAIARNVAQARRFAAGVARSPELELSATGPLNVVCFRFRPASAALTPEQEDDLNRNMLMQLQLSGEAVPSHGLVDGRFVLRIAITNHRTTDADLDLLLNRCGEIGRTLMAGASAGGDRRTA</sequence>
<proteinExistence type="inferred from homology"/>
<evidence type="ECO:0000256" key="4">
    <source>
        <dbReference type="ARBA" id="ARBA00022898"/>
    </source>
</evidence>
<evidence type="ECO:0000256" key="5">
    <source>
        <dbReference type="ARBA" id="ARBA00023239"/>
    </source>
</evidence>
<evidence type="ECO:0000256" key="1">
    <source>
        <dbReference type="ARBA" id="ARBA00001933"/>
    </source>
</evidence>
<accession>A0ABU9YLT6</accession>
<dbReference type="InterPro" id="IPR002129">
    <property type="entry name" value="PyrdxlP-dep_de-COase"/>
</dbReference>
<evidence type="ECO:0000313" key="8">
    <source>
        <dbReference type="Proteomes" id="UP001413721"/>
    </source>
</evidence>
<dbReference type="PANTHER" id="PTHR11999:SF70">
    <property type="entry name" value="MIP05841P"/>
    <property type="match status" value="1"/>
</dbReference>
<organism evidence="7 8">
    <name type="scientific">Tistrella arctica</name>
    <dbReference type="NCBI Taxonomy" id="3133430"/>
    <lineage>
        <taxon>Bacteria</taxon>
        <taxon>Pseudomonadati</taxon>
        <taxon>Pseudomonadota</taxon>
        <taxon>Alphaproteobacteria</taxon>
        <taxon>Geminicoccales</taxon>
        <taxon>Geminicoccaceae</taxon>
        <taxon>Tistrella</taxon>
    </lineage>
</organism>
<dbReference type="Gene3D" id="1.20.1340.10">
    <property type="entry name" value="dopa decarboxylase, N-terminal domain"/>
    <property type="match status" value="1"/>
</dbReference>
<evidence type="ECO:0000256" key="2">
    <source>
        <dbReference type="ARBA" id="ARBA00009533"/>
    </source>
</evidence>
<comment type="cofactor">
    <cofactor evidence="1 6">
        <name>pyridoxal 5'-phosphate</name>
        <dbReference type="ChEBI" id="CHEBI:597326"/>
    </cofactor>
</comment>
<dbReference type="Gene3D" id="3.40.640.10">
    <property type="entry name" value="Type I PLP-dependent aspartate aminotransferase-like (Major domain)"/>
    <property type="match status" value="1"/>
</dbReference>
<dbReference type="Gene3D" id="3.90.1150.10">
    <property type="entry name" value="Aspartate Aminotransferase, domain 1"/>
    <property type="match status" value="1"/>
</dbReference>
<dbReference type="EMBL" id="JBBKTW010000005">
    <property type="protein sequence ID" value="MEN2989761.1"/>
    <property type="molecule type" value="Genomic_DNA"/>
</dbReference>
<name>A0ABU9YLT6_9PROT</name>
<comment type="caution">
    <text evidence="7">The sequence shown here is derived from an EMBL/GenBank/DDBJ whole genome shotgun (WGS) entry which is preliminary data.</text>
</comment>
<dbReference type="PANTHER" id="PTHR11999">
    <property type="entry name" value="GROUP II PYRIDOXAL-5-PHOSPHATE DECARBOXYLASE"/>
    <property type="match status" value="1"/>
</dbReference>
<evidence type="ECO:0000256" key="6">
    <source>
        <dbReference type="RuleBase" id="RU000382"/>
    </source>
</evidence>